<proteinExistence type="predicted"/>
<dbReference type="Proteomes" id="UP001597213">
    <property type="component" value="Unassembled WGS sequence"/>
</dbReference>
<dbReference type="RefSeq" id="WP_379142079.1">
    <property type="nucleotide sequence ID" value="NZ_JBHUEN010000021.1"/>
</dbReference>
<name>A0ABW4R861_9RHOB</name>
<evidence type="ECO:0000256" key="1">
    <source>
        <dbReference type="SAM" id="MobiDB-lite"/>
    </source>
</evidence>
<gene>
    <name evidence="3" type="ORF">ACFSCT_09085</name>
</gene>
<feature type="chain" id="PRO_5046008300" evidence="2">
    <location>
        <begin position="21"/>
        <end position="136"/>
    </location>
</feature>
<evidence type="ECO:0000256" key="2">
    <source>
        <dbReference type="SAM" id="SignalP"/>
    </source>
</evidence>
<dbReference type="EMBL" id="JBHUEN010000021">
    <property type="protein sequence ID" value="MFD1881868.1"/>
    <property type="molecule type" value="Genomic_DNA"/>
</dbReference>
<sequence>MRALIVMAVIASCSAGSAFALIGAHQYIVNVTPAPISKPIILPLPVPAMPDSAIALDPEVLDTLPGENSAAVALFSAPVTAAPAKATPAGPRRSAAAKSSRQPSAPLPRPTWQARAEMAPAATSPLSQTWYTGVYR</sequence>
<reference evidence="4" key="1">
    <citation type="journal article" date="2019" name="Int. J. Syst. Evol. Microbiol.">
        <title>The Global Catalogue of Microorganisms (GCM) 10K type strain sequencing project: providing services to taxonomists for standard genome sequencing and annotation.</title>
        <authorList>
            <consortium name="The Broad Institute Genomics Platform"/>
            <consortium name="The Broad Institute Genome Sequencing Center for Infectious Disease"/>
            <person name="Wu L."/>
            <person name="Ma J."/>
        </authorList>
    </citation>
    <scope>NUCLEOTIDE SEQUENCE [LARGE SCALE GENOMIC DNA]</scope>
    <source>
        <strain evidence="4">CCUG 56029</strain>
    </source>
</reference>
<organism evidence="3 4">
    <name type="scientific">Paracoccus pacificus</name>
    <dbReference type="NCBI Taxonomy" id="1463598"/>
    <lineage>
        <taxon>Bacteria</taxon>
        <taxon>Pseudomonadati</taxon>
        <taxon>Pseudomonadota</taxon>
        <taxon>Alphaproteobacteria</taxon>
        <taxon>Rhodobacterales</taxon>
        <taxon>Paracoccaceae</taxon>
        <taxon>Paracoccus</taxon>
    </lineage>
</organism>
<feature type="region of interest" description="Disordered" evidence="1">
    <location>
        <begin position="83"/>
        <end position="120"/>
    </location>
</feature>
<comment type="caution">
    <text evidence="3">The sequence shown here is derived from an EMBL/GenBank/DDBJ whole genome shotgun (WGS) entry which is preliminary data.</text>
</comment>
<evidence type="ECO:0000313" key="3">
    <source>
        <dbReference type="EMBL" id="MFD1881868.1"/>
    </source>
</evidence>
<keyword evidence="4" id="KW-1185">Reference proteome</keyword>
<keyword evidence="2" id="KW-0732">Signal</keyword>
<feature type="signal peptide" evidence="2">
    <location>
        <begin position="1"/>
        <end position="20"/>
    </location>
</feature>
<evidence type="ECO:0000313" key="4">
    <source>
        <dbReference type="Proteomes" id="UP001597213"/>
    </source>
</evidence>
<protein>
    <submittedName>
        <fullName evidence="3">Uncharacterized protein</fullName>
    </submittedName>
</protein>
<accession>A0ABW4R861</accession>